<keyword evidence="10" id="KW-1185">Reference proteome</keyword>
<reference evidence="10" key="1">
    <citation type="submission" date="2017-05" db="EMBL/GenBank/DDBJ databases">
        <authorList>
            <person name="Rodrigo-Torres L."/>
            <person name="Arahal R. D."/>
            <person name="Lucena T."/>
        </authorList>
    </citation>
    <scope>NUCLEOTIDE SEQUENCE [LARGE SCALE GENOMIC DNA]</scope>
    <source>
        <strain evidence="10">CECT 8649</strain>
    </source>
</reference>
<name>A0A238J768_9RHOB</name>
<dbReference type="Pfam" id="PF00145">
    <property type="entry name" value="DNA_methylase"/>
    <property type="match status" value="1"/>
</dbReference>
<dbReference type="GO" id="GO:0032259">
    <property type="term" value="P:methylation"/>
    <property type="evidence" value="ECO:0007669"/>
    <property type="project" value="UniProtKB-KW"/>
</dbReference>
<dbReference type="PROSITE" id="PS51679">
    <property type="entry name" value="SAM_MT_C5"/>
    <property type="match status" value="1"/>
</dbReference>
<keyword evidence="5" id="KW-0680">Restriction system</keyword>
<dbReference type="EMBL" id="FXXP01000001">
    <property type="protein sequence ID" value="SMX26581.1"/>
    <property type="molecule type" value="Genomic_DNA"/>
</dbReference>
<keyword evidence="2 7" id="KW-0489">Methyltransferase</keyword>
<dbReference type="PRINTS" id="PR00105">
    <property type="entry name" value="C5METTRFRASE"/>
</dbReference>
<comment type="catalytic activity">
    <reaction evidence="6">
        <text>a 2'-deoxycytidine in DNA + S-adenosyl-L-methionine = a 5-methyl-2'-deoxycytidine in DNA + S-adenosyl-L-homocysteine + H(+)</text>
        <dbReference type="Rhea" id="RHEA:13681"/>
        <dbReference type="Rhea" id="RHEA-COMP:11369"/>
        <dbReference type="Rhea" id="RHEA-COMP:11370"/>
        <dbReference type="ChEBI" id="CHEBI:15378"/>
        <dbReference type="ChEBI" id="CHEBI:57856"/>
        <dbReference type="ChEBI" id="CHEBI:59789"/>
        <dbReference type="ChEBI" id="CHEBI:85452"/>
        <dbReference type="ChEBI" id="CHEBI:85454"/>
        <dbReference type="EC" id="2.1.1.37"/>
    </reaction>
</comment>
<dbReference type="SUPFAM" id="SSF53335">
    <property type="entry name" value="S-adenosyl-L-methionine-dependent methyltransferases"/>
    <property type="match status" value="1"/>
</dbReference>
<dbReference type="InterPro" id="IPR050390">
    <property type="entry name" value="C5-Methyltransferase"/>
</dbReference>
<keyword evidence="3 7" id="KW-0808">Transferase</keyword>
<gene>
    <name evidence="9" type="primary">bspRIM</name>
    <name evidence="9" type="ORF">TRP8649_00665</name>
</gene>
<dbReference type="GO" id="GO:0009307">
    <property type="term" value="P:DNA restriction-modification system"/>
    <property type="evidence" value="ECO:0007669"/>
    <property type="project" value="UniProtKB-KW"/>
</dbReference>
<dbReference type="RefSeq" id="WP_099244657.1">
    <property type="nucleotide sequence ID" value="NZ_FXXP01000001.1"/>
</dbReference>
<sequence length="504" mass="56830">MSSEFAIIDLFAGPGGLGEGFSQAGRNGEVSMKIHLSVEMETNAVQTLRLRSFLRRFGDEFPAEYYEALNNGAEFPNWLELYPDEWNCAVQEVRQLVLGEPGVFDEIAEVLDEVRVDYDRNTILIGGPPCQAYSLAGRSRNKGKEDYVLEQDHRHYLYEEYVDILKRLEPAAFVMENVKGMLSSKVDGGGIFHRVLDDLACAGKGYTLVPLAAPPHLGLGHPPARDFILRAEDHGVPQARHRVIVVGFRKDIADKLDLGEDPLLVRRDLKVMVKEALSGIPRVRSGLSREDQLEAWTDSIRDQATKISNAEGVPEEIRKRARRIAVSNELPTERLAREYSDGHQLPKDLEEWLLDEKLEAVLHHETRGHIPGDLGRYLFSSIFAEEHKKAPKLSEFPDFLQPDHKNRETGHFADRFRTQVGSRPSTTVTSHISKDGHYFIHPDPTQCRSLTVREAARLQTFPDNYFFHGGRTAQYHQVGNAVPPYLAFQIASAVSSMLKQATKE</sequence>
<organism evidence="9 10">
    <name type="scientific">Pelagimonas phthalicica</name>
    <dbReference type="NCBI Taxonomy" id="1037362"/>
    <lineage>
        <taxon>Bacteria</taxon>
        <taxon>Pseudomonadati</taxon>
        <taxon>Pseudomonadota</taxon>
        <taxon>Alphaproteobacteria</taxon>
        <taxon>Rhodobacterales</taxon>
        <taxon>Roseobacteraceae</taxon>
        <taxon>Pelagimonas</taxon>
    </lineage>
</organism>
<evidence type="ECO:0000256" key="1">
    <source>
        <dbReference type="ARBA" id="ARBA00011975"/>
    </source>
</evidence>
<dbReference type="InterPro" id="IPR029063">
    <property type="entry name" value="SAM-dependent_MTases_sf"/>
</dbReference>
<evidence type="ECO:0000256" key="8">
    <source>
        <dbReference type="RuleBase" id="RU000416"/>
    </source>
</evidence>
<comment type="similarity">
    <text evidence="7 8">Belongs to the class I-like SAM-binding methyltransferase superfamily. C5-methyltransferase family.</text>
</comment>
<feature type="active site" evidence="7">
    <location>
        <position position="130"/>
    </location>
</feature>
<dbReference type="GO" id="GO:0003886">
    <property type="term" value="F:DNA (cytosine-5-)-methyltransferase activity"/>
    <property type="evidence" value="ECO:0007669"/>
    <property type="project" value="UniProtKB-EC"/>
</dbReference>
<dbReference type="OrthoDB" id="9813719at2"/>
<proteinExistence type="inferred from homology"/>
<dbReference type="GO" id="GO:0044027">
    <property type="term" value="P:negative regulation of gene expression via chromosomal CpG island methylation"/>
    <property type="evidence" value="ECO:0007669"/>
    <property type="project" value="TreeGrafter"/>
</dbReference>
<dbReference type="NCBIfam" id="TIGR00675">
    <property type="entry name" value="dcm"/>
    <property type="match status" value="1"/>
</dbReference>
<evidence type="ECO:0000313" key="9">
    <source>
        <dbReference type="EMBL" id="SMX26581.1"/>
    </source>
</evidence>
<evidence type="ECO:0000256" key="3">
    <source>
        <dbReference type="ARBA" id="ARBA00022679"/>
    </source>
</evidence>
<keyword evidence="4 7" id="KW-0949">S-adenosyl-L-methionine</keyword>
<dbReference type="PANTHER" id="PTHR10629">
    <property type="entry name" value="CYTOSINE-SPECIFIC METHYLTRANSFERASE"/>
    <property type="match status" value="1"/>
</dbReference>
<dbReference type="GO" id="GO:0003677">
    <property type="term" value="F:DNA binding"/>
    <property type="evidence" value="ECO:0007669"/>
    <property type="project" value="TreeGrafter"/>
</dbReference>
<accession>A0A238J768</accession>
<protein>
    <recommendedName>
        <fullName evidence="1">DNA (cytosine-5-)-methyltransferase</fullName>
        <ecNumber evidence="1">2.1.1.37</ecNumber>
    </recommendedName>
</protein>
<evidence type="ECO:0000256" key="2">
    <source>
        <dbReference type="ARBA" id="ARBA00022603"/>
    </source>
</evidence>
<dbReference type="PANTHER" id="PTHR10629:SF52">
    <property type="entry name" value="DNA (CYTOSINE-5)-METHYLTRANSFERASE 1"/>
    <property type="match status" value="1"/>
</dbReference>
<evidence type="ECO:0000256" key="7">
    <source>
        <dbReference type="PROSITE-ProRule" id="PRU01016"/>
    </source>
</evidence>
<dbReference type="AlphaFoldDB" id="A0A238J768"/>
<evidence type="ECO:0000313" key="10">
    <source>
        <dbReference type="Proteomes" id="UP000225972"/>
    </source>
</evidence>
<dbReference type="Proteomes" id="UP000225972">
    <property type="component" value="Unassembled WGS sequence"/>
</dbReference>
<evidence type="ECO:0000256" key="4">
    <source>
        <dbReference type="ARBA" id="ARBA00022691"/>
    </source>
</evidence>
<evidence type="ECO:0000256" key="5">
    <source>
        <dbReference type="ARBA" id="ARBA00022747"/>
    </source>
</evidence>
<evidence type="ECO:0000256" key="6">
    <source>
        <dbReference type="ARBA" id="ARBA00047422"/>
    </source>
</evidence>
<dbReference type="Gene3D" id="3.40.50.150">
    <property type="entry name" value="Vaccinia Virus protein VP39"/>
    <property type="match status" value="1"/>
</dbReference>
<dbReference type="Gene3D" id="3.90.120.10">
    <property type="entry name" value="DNA Methylase, subunit A, domain 2"/>
    <property type="match status" value="1"/>
</dbReference>
<dbReference type="EC" id="2.1.1.37" evidence="1"/>
<dbReference type="InterPro" id="IPR001525">
    <property type="entry name" value="C5_MeTfrase"/>
</dbReference>